<accession>A0A2T1HV41</accession>
<comment type="caution">
    <text evidence="3">The sequence shown here is derived from an EMBL/GenBank/DDBJ whole genome shotgun (WGS) entry which is preliminary data.</text>
</comment>
<dbReference type="EMBL" id="PVZS01000008">
    <property type="protein sequence ID" value="PSC05389.1"/>
    <property type="molecule type" value="Genomic_DNA"/>
</dbReference>
<proteinExistence type="predicted"/>
<reference evidence="4" key="1">
    <citation type="submission" date="2018-03" db="EMBL/GenBank/DDBJ databases">
        <authorList>
            <person name="Sun L."/>
            <person name="Liu H."/>
            <person name="Chen W."/>
            <person name="Huang K."/>
            <person name="Liu W."/>
            <person name="Gao X."/>
        </authorList>
    </citation>
    <scope>NUCLEOTIDE SEQUENCE [LARGE SCALE GENOMIC DNA]</scope>
    <source>
        <strain evidence="4">SH9</strain>
    </source>
</reference>
<keyword evidence="2" id="KW-0732">Signal</keyword>
<organism evidence="3 4">
    <name type="scientific">Alsobacter soli</name>
    <dbReference type="NCBI Taxonomy" id="2109933"/>
    <lineage>
        <taxon>Bacteria</taxon>
        <taxon>Pseudomonadati</taxon>
        <taxon>Pseudomonadota</taxon>
        <taxon>Alphaproteobacteria</taxon>
        <taxon>Hyphomicrobiales</taxon>
        <taxon>Alsobacteraceae</taxon>
        <taxon>Alsobacter</taxon>
    </lineage>
</organism>
<dbReference type="Proteomes" id="UP000239772">
    <property type="component" value="Unassembled WGS sequence"/>
</dbReference>
<feature type="compositionally biased region" description="Pro residues" evidence="1">
    <location>
        <begin position="77"/>
        <end position="86"/>
    </location>
</feature>
<feature type="region of interest" description="Disordered" evidence="1">
    <location>
        <begin position="43"/>
        <end position="98"/>
    </location>
</feature>
<protein>
    <submittedName>
        <fullName evidence="3">Uncharacterized protein</fullName>
    </submittedName>
</protein>
<evidence type="ECO:0000256" key="1">
    <source>
        <dbReference type="SAM" id="MobiDB-lite"/>
    </source>
</evidence>
<dbReference type="RefSeq" id="WP_106336398.1">
    <property type="nucleotide sequence ID" value="NZ_PVZS01000008.1"/>
</dbReference>
<evidence type="ECO:0000256" key="2">
    <source>
        <dbReference type="SAM" id="SignalP"/>
    </source>
</evidence>
<dbReference type="AlphaFoldDB" id="A0A2T1HV41"/>
<name>A0A2T1HV41_9HYPH</name>
<evidence type="ECO:0000313" key="3">
    <source>
        <dbReference type="EMBL" id="PSC05389.1"/>
    </source>
</evidence>
<feature type="signal peptide" evidence="2">
    <location>
        <begin position="1"/>
        <end position="15"/>
    </location>
</feature>
<sequence length="98" mass="10013">MTSLSRFLAFMTAFAAVLGSSSLGARWQEPARAEREIKAAVADRLPGRMPMPLGAQAPRPACAPQAAPAAAQQAPAAPRPGAPQPVGPVRVASIAEEA</sequence>
<gene>
    <name evidence="3" type="ORF">SLNSH_09335</name>
</gene>
<feature type="chain" id="PRO_5015768328" evidence="2">
    <location>
        <begin position="16"/>
        <end position="98"/>
    </location>
</feature>
<feature type="compositionally biased region" description="Low complexity" evidence="1">
    <location>
        <begin position="54"/>
        <end position="76"/>
    </location>
</feature>
<keyword evidence="4" id="KW-1185">Reference proteome</keyword>
<evidence type="ECO:0000313" key="4">
    <source>
        <dbReference type="Proteomes" id="UP000239772"/>
    </source>
</evidence>